<dbReference type="Proteomes" id="UP000617681">
    <property type="component" value="Chromosome"/>
</dbReference>
<reference evidence="1 3" key="1">
    <citation type="submission" date="2020-12" db="EMBL/GenBank/DDBJ databases">
        <title>FDA dAtabase for Regulatory Grade micrObial Sequences (FDA-ARGOS): Supporting development and validation of Infectious Disease Dx tests.</title>
        <authorList>
            <person name="Sproer C."/>
            <person name="Gronow S."/>
            <person name="Severitt S."/>
            <person name="Schroder I."/>
            <person name="Tallon L."/>
            <person name="Sadzewicz L."/>
            <person name="Zhao X."/>
            <person name="Boylan J."/>
            <person name="Ott S."/>
            <person name="Bowen H."/>
            <person name="Vavikolanu K."/>
            <person name="Mehta A."/>
            <person name="Aluvathingal J."/>
            <person name="Nadendla S."/>
            <person name="Lowell S."/>
            <person name="Myers T."/>
            <person name="Yan Y."/>
            <person name="Sichtig H."/>
        </authorList>
    </citation>
    <scope>NUCLEOTIDE SEQUENCE [LARGE SCALE GENOMIC DNA]</scope>
    <source>
        <strain evidence="1 3">FDAARGOS_1053</strain>
        <strain evidence="2">FDAARGOS_1191</strain>
    </source>
</reference>
<evidence type="ECO:0000313" key="2">
    <source>
        <dbReference type="EMBL" id="QRP71145.1"/>
    </source>
</evidence>
<dbReference type="RefSeq" id="WP_005390432.1">
    <property type="nucleotide sequence ID" value="NZ_CP066007.1"/>
</dbReference>
<organism evidence="1 3">
    <name type="scientific">Corynebacterium glucuronolyticum</name>
    <dbReference type="NCBI Taxonomy" id="39791"/>
    <lineage>
        <taxon>Bacteria</taxon>
        <taxon>Bacillati</taxon>
        <taxon>Actinomycetota</taxon>
        <taxon>Actinomycetes</taxon>
        <taxon>Mycobacteriales</taxon>
        <taxon>Corynebacteriaceae</taxon>
        <taxon>Corynebacterium</taxon>
    </lineage>
</organism>
<dbReference type="Proteomes" id="UP000596145">
    <property type="component" value="Chromosome"/>
</dbReference>
<gene>
    <name evidence="1" type="ORF">I6I10_00045</name>
    <name evidence="2" type="ORF">I6J21_03030</name>
</gene>
<evidence type="ECO:0000313" key="3">
    <source>
        <dbReference type="Proteomes" id="UP000596145"/>
    </source>
</evidence>
<dbReference type="GeneID" id="92759307"/>
<sequence length="142" mass="15247">MTRGYLVQPDLTAKAIEFDIDNAAEYIGGTAEDRVAVAFQQRENATLAALHMTHEQGDGVEPNAVASMAKNEAATGNSAFFTDPTTAVIGPVIFVGPEGEDISFAQIALVDDGIRAVKNYMEDEPEDYALWRAAALNLPETQ</sequence>
<proteinExistence type="predicted"/>
<dbReference type="EMBL" id="CP066007">
    <property type="protein sequence ID" value="QQB46393.1"/>
    <property type="molecule type" value="Genomic_DNA"/>
</dbReference>
<protein>
    <submittedName>
        <fullName evidence="1">Uncharacterized protein</fullName>
    </submittedName>
</protein>
<name>A0A7T4EFE0_9CORY</name>
<dbReference type="EMBL" id="CP069534">
    <property type="protein sequence ID" value="QRP71145.1"/>
    <property type="molecule type" value="Genomic_DNA"/>
</dbReference>
<dbReference type="OrthoDB" id="4415348at2"/>
<dbReference type="AlphaFoldDB" id="A0A7T4EFE0"/>
<accession>A0A7T4EFE0</accession>
<evidence type="ECO:0000313" key="1">
    <source>
        <dbReference type="EMBL" id="QQB46393.1"/>
    </source>
</evidence>